<keyword evidence="1" id="KW-0472">Membrane</keyword>
<gene>
    <name evidence="2" type="ORF">SAMN05444349_12534</name>
</gene>
<keyword evidence="1" id="KW-0812">Transmembrane</keyword>
<keyword evidence="1" id="KW-1133">Transmembrane helix</keyword>
<dbReference type="EMBL" id="FQVD01000025">
    <property type="protein sequence ID" value="SHF56752.1"/>
    <property type="molecule type" value="Genomic_DNA"/>
</dbReference>
<name>A0A1M5CQV9_9BACE</name>
<organism evidence="2 3">
    <name type="scientific">Bacteroides faecichinchillae</name>
    <dbReference type="NCBI Taxonomy" id="871325"/>
    <lineage>
        <taxon>Bacteria</taxon>
        <taxon>Pseudomonadati</taxon>
        <taxon>Bacteroidota</taxon>
        <taxon>Bacteroidia</taxon>
        <taxon>Bacteroidales</taxon>
        <taxon>Bacteroidaceae</taxon>
        <taxon>Bacteroides</taxon>
    </lineage>
</organism>
<sequence length="40" mass="4661">MKILTEFNHPILNMTGIVNLTFTGFPFLPFLSYHGYDRQS</sequence>
<accession>A0A1M5CQV9</accession>
<protein>
    <submittedName>
        <fullName evidence="2">Uncharacterized protein</fullName>
    </submittedName>
</protein>
<proteinExistence type="predicted"/>
<reference evidence="2 3" key="1">
    <citation type="submission" date="2016-11" db="EMBL/GenBank/DDBJ databases">
        <authorList>
            <person name="Jaros S."/>
            <person name="Januszkiewicz K."/>
            <person name="Wedrychowicz H."/>
        </authorList>
    </citation>
    <scope>NUCLEOTIDE SEQUENCE [LARGE SCALE GENOMIC DNA]</scope>
    <source>
        <strain evidence="2 3">DSM 26883</strain>
    </source>
</reference>
<dbReference type="AlphaFoldDB" id="A0A1M5CQV9"/>
<keyword evidence="3" id="KW-1185">Reference proteome</keyword>
<evidence type="ECO:0000313" key="3">
    <source>
        <dbReference type="Proteomes" id="UP000184436"/>
    </source>
</evidence>
<evidence type="ECO:0000256" key="1">
    <source>
        <dbReference type="SAM" id="Phobius"/>
    </source>
</evidence>
<feature type="transmembrane region" description="Helical" evidence="1">
    <location>
        <begin position="12"/>
        <end position="31"/>
    </location>
</feature>
<dbReference type="Proteomes" id="UP000184436">
    <property type="component" value="Unassembled WGS sequence"/>
</dbReference>
<evidence type="ECO:0000313" key="2">
    <source>
        <dbReference type="EMBL" id="SHF56752.1"/>
    </source>
</evidence>